<dbReference type="InterPro" id="IPR051432">
    <property type="entry name" value="KCNMA1_auxiliary"/>
</dbReference>
<protein>
    <recommendedName>
        <fullName evidence="19">Leucine-rich repeat-containing protein 52</fullName>
    </recommendedName>
</protein>
<evidence type="ECO:0000256" key="10">
    <source>
        <dbReference type="ARBA" id="ARBA00023136"/>
    </source>
</evidence>
<keyword evidence="10 14" id="KW-0472">Membrane</keyword>
<evidence type="ECO:0000256" key="12">
    <source>
        <dbReference type="ARBA" id="ARBA00023303"/>
    </source>
</evidence>
<dbReference type="GeneTree" id="ENSGT00940000156906"/>
<evidence type="ECO:0000259" key="16">
    <source>
        <dbReference type="SMART" id="SM00082"/>
    </source>
</evidence>
<keyword evidence="12" id="KW-0407">Ion channel</keyword>
<keyword evidence="9" id="KW-0406">Ion transport</keyword>
<name>A0A8D0EHC5_SALMN</name>
<evidence type="ECO:0000256" key="1">
    <source>
        <dbReference type="ARBA" id="ARBA00004162"/>
    </source>
</evidence>
<feature type="domain" description="LRRNT" evidence="15">
    <location>
        <begin position="31"/>
        <end position="63"/>
    </location>
</feature>
<dbReference type="InterPro" id="IPR003591">
    <property type="entry name" value="Leu-rich_rpt_typical-subtyp"/>
</dbReference>
<dbReference type="AlphaFoldDB" id="A0A8D0EHC5"/>
<evidence type="ECO:0000256" key="13">
    <source>
        <dbReference type="ARBA" id="ARBA00038736"/>
    </source>
</evidence>
<keyword evidence="11" id="KW-1015">Disulfide bond</keyword>
<dbReference type="SMART" id="SM00082">
    <property type="entry name" value="LRRCT"/>
    <property type="match status" value="1"/>
</dbReference>
<feature type="domain" description="LRRCT" evidence="16">
    <location>
        <begin position="190"/>
        <end position="248"/>
    </location>
</feature>
<proteinExistence type="predicted"/>
<evidence type="ECO:0000256" key="11">
    <source>
        <dbReference type="ARBA" id="ARBA00023157"/>
    </source>
</evidence>
<keyword evidence="7" id="KW-0677">Repeat</keyword>
<keyword evidence="6" id="KW-0732">Signal</keyword>
<keyword evidence="4" id="KW-0433">Leucine-rich repeat</keyword>
<dbReference type="FunFam" id="3.80.10.10:FF:000015">
    <property type="entry name" value="Leucine rich repeat containing 38"/>
    <property type="match status" value="1"/>
</dbReference>
<dbReference type="Gene3D" id="3.80.10.10">
    <property type="entry name" value="Ribonuclease Inhibitor"/>
    <property type="match status" value="2"/>
</dbReference>
<dbReference type="InterPro" id="IPR001611">
    <property type="entry name" value="Leu-rich_rpt"/>
</dbReference>
<comment type="subunit">
    <text evidence="13">Interacts with KCNMA1.</text>
</comment>
<dbReference type="GO" id="GO:0044325">
    <property type="term" value="F:transmembrane transporter binding"/>
    <property type="evidence" value="ECO:0007669"/>
    <property type="project" value="TreeGrafter"/>
</dbReference>
<evidence type="ECO:0000256" key="6">
    <source>
        <dbReference type="ARBA" id="ARBA00022729"/>
    </source>
</evidence>
<dbReference type="PROSITE" id="PS51450">
    <property type="entry name" value="LRR"/>
    <property type="match status" value="1"/>
</dbReference>
<evidence type="ECO:0000256" key="14">
    <source>
        <dbReference type="SAM" id="Phobius"/>
    </source>
</evidence>
<feature type="transmembrane region" description="Helical" evidence="14">
    <location>
        <begin position="6"/>
        <end position="27"/>
    </location>
</feature>
<evidence type="ECO:0000256" key="5">
    <source>
        <dbReference type="ARBA" id="ARBA00022692"/>
    </source>
</evidence>
<dbReference type="InterPro" id="IPR000483">
    <property type="entry name" value="Cys-rich_flank_reg_C"/>
</dbReference>
<dbReference type="SMART" id="SM00369">
    <property type="entry name" value="LRR_TYP"/>
    <property type="match status" value="2"/>
</dbReference>
<evidence type="ECO:0000256" key="3">
    <source>
        <dbReference type="ARBA" id="ARBA00022475"/>
    </source>
</evidence>
<evidence type="ECO:0008006" key="19">
    <source>
        <dbReference type="Google" id="ProtNLM"/>
    </source>
</evidence>
<accession>A0A8D0EHC5</accession>
<keyword evidence="18" id="KW-1185">Reference proteome</keyword>
<sequence length="303" mass="34471">MGYFVLHIFHSSVILWIILLIALEWAVKSLGCPKECSCNTWEVNCKGKKLANFPLSVPLATKKLILSHNNLSVLPQLEMSFLNELIYLDCSHNQLKFNSFVALPGIDKLTYLDLSFNRLTSITPDTFSNLKKLILLNLSNNPGLVEIKERAFHNNRLLTFVDLSGCSLSYLLAEIFKDLHNLHIMGIKNNPWNCNCNFLEFSNWLKKTAVLYLSPFFLDAEKITCNKPDHLAGLTVLEAEENLHHSCLVHLEANDFSFMALIAFCIFSGGTLVAWLVGIITVIYYHPILKVDDESDDEEYRMI</sequence>
<dbReference type="Ensembl" id="ENSSMRT00000035819.1">
    <property type="protein sequence ID" value="ENSSMRP00000030704.1"/>
    <property type="gene ID" value="ENSSMRG00000023533.1"/>
</dbReference>
<evidence type="ECO:0000256" key="7">
    <source>
        <dbReference type="ARBA" id="ARBA00022737"/>
    </source>
</evidence>
<evidence type="ECO:0000256" key="9">
    <source>
        <dbReference type="ARBA" id="ARBA00023065"/>
    </source>
</evidence>
<dbReference type="PANTHER" id="PTHR46473:SF6">
    <property type="entry name" value="LEUCINE-RICH REPEAT-CONTAINING PROTEIN 52"/>
    <property type="match status" value="1"/>
</dbReference>
<feature type="transmembrane region" description="Helical" evidence="14">
    <location>
        <begin position="258"/>
        <end position="285"/>
    </location>
</feature>
<dbReference type="PANTHER" id="PTHR46473">
    <property type="entry name" value="GH08155P"/>
    <property type="match status" value="1"/>
</dbReference>
<evidence type="ECO:0000256" key="2">
    <source>
        <dbReference type="ARBA" id="ARBA00022448"/>
    </source>
</evidence>
<dbReference type="Pfam" id="PF13855">
    <property type="entry name" value="LRR_8"/>
    <property type="match status" value="1"/>
</dbReference>
<reference evidence="17" key="1">
    <citation type="submission" date="2025-08" db="UniProtKB">
        <authorList>
            <consortium name="Ensembl"/>
        </authorList>
    </citation>
    <scope>IDENTIFICATION</scope>
</reference>
<keyword evidence="8 14" id="KW-1133">Transmembrane helix</keyword>
<evidence type="ECO:0000313" key="18">
    <source>
        <dbReference type="Proteomes" id="UP000694421"/>
    </source>
</evidence>
<dbReference type="GO" id="GO:0099104">
    <property type="term" value="F:potassium channel activator activity"/>
    <property type="evidence" value="ECO:0007669"/>
    <property type="project" value="TreeGrafter"/>
</dbReference>
<dbReference type="SMART" id="SM00013">
    <property type="entry name" value="LRRNT"/>
    <property type="match status" value="1"/>
</dbReference>
<evidence type="ECO:0000256" key="4">
    <source>
        <dbReference type="ARBA" id="ARBA00022614"/>
    </source>
</evidence>
<evidence type="ECO:0000256" key="8">
    <source>
        <dbReference type="ARBA" id="ARBA00022989"/>
    </source>
</evidence>
<reference evidence="17" key="2">
    <citation type="submission" date="2025-09" db="UniProtKB">
        <authorList>
            <consortium name="Ensembl"/>
        </authorList>
    </citation>
    <scope>IDENTIFICATION</scope>
</reference>
<dbReference type="GO" id="GO:0008076">
    <property type="term" value="C:voltage-gated potassium channel complex"/>
    <property type="evidence" value="ECO:0007669"/>
    <property type="project" value="TreeGrafter"/>
</dbReference>
<evidence type="ECO:0000313" key="17">
    <source>
        <dbReference type="Ensembl" id="ENSSMRP00000030704.1"/>
    </source>
</evidence>
<dbReference type="GO" id="GO:0005249">
    <property type="term" value="F:voltage-gated potassium channel activity"/>
    <property type="evidence" value="ECO:0007669"/>
    <property type="project" value="TreeGrafter"/>
</dbReference>
<dbReference type="Proteomes" id="UP000694421">
    <property type="component" value="Unplaced"/>
</dbReference>
<dbReference type="OMA" id="ALGMKWI"/>
<evidence type="ECO:0000259" key="15">
    <source>
        <dbReference type="SMART" id="SM00013"/>
    </source>
</evidence>
<keyword evidence="3" id="KW-1003">Cell membrane</keyword>
<keyword evidence="2" id="KW-0813">Transport</keyword>
<dbReference type="InterPro" id="IPR000372">
    <property type="entry name" value="LRRNT"/>
</dbReference>
<dbReference type="SUPFAM" id="SSF52058">
    <property type="entry name" value="L domain-like"/>
    <property type="match status" value="1"/>
</dbReference>
<organism evidence="17 18">
    <name type="scientific">Salvator merianae</name>
    <name type="common">Argentine black and white tegu</name>
    <name type="synonym">Tupinambis merianae</name>
    <dbReference type="NCBI Taxonomy" id="96440"/>
    <lineage>
        <taxon>Eukaryota</taxon>
        <taxon>Metazoa</taxon>
        <taxon>Chordata</taxon>
        <taxon>Craniata</taxon>
        <taxon>Vertebrata</taxon>
        <taxon>Euteleostomi</taxon>
        <taxon>Lepidosauria</taxon>
        <taxon>Squamata</taxon>
        <taxon>Bifurcata</taxon>
        <taxon>Unidentata</taxon>
        <taxon>Episquamata</taxon>
        <taxon>Laterata</taxon>
        <taxon>Teiioidea</taxon>
        <taxon>Teiidae</taxon>
        <taxon>Salvator</taxon>
    </lineage>
</organism>
<dbReference type="InterPro" id="IPR032675">
    <property type="entry name" value="LRR_dom_sf"/>
</dbReference>
<keyword evidence="5 14" id="KW-0812">Transmembrane</keyword>
<comment type="subcellular location">
    <subcellularLocation>
        <location evidence="1">Cell membrane</location>
        <topology evidence="1">Single-pass membrane protein</topology>
    </subcellularLocation>
</comment>